<evidence type="ECO:0000313" key="2">
    <source>
        <dbReference type="EMBL" id="WWD16802.1"/>
    </source>
</evidence>
<reference evidence="2" key="1">
    <citation type="submission" date="2017-08" db="EMBL/GenBank/DDBJ databases">
        <authorList>
            <person name="Cuomo C."/>
            <person name="Billmyre B."/>
            <person name="Heitman J."/>
        </authorList>
    </citation>
    <scope>NUCLEOTIDE SEQUENCE</scope>
    <source>
        <strain evidence="2">CBS 12478</strain>
    </source>
</reference>
<protein>
    <submittedName>
        <fullName evidence="2">Uncharacterized protein</fullName>
    </submittedName>
</protein>
<dbReference type="GeneID" id="43590739"/>
<evidence type="ECO:0000313" key="3">
    <source>
        <dbReference type="Proteomes" id="UP000322225"/>
    </source>
</evidence>
<dbReference type="RefSeq" id="XP_065822997.1">
    <property type="nucleotide sequence ID" value="XM_065966925.1"/>
</dbReference>
<dbReference type="EMBL" id="CP144052">
    <property type="protein sequence ID" value="WWD16802.1"/>
    <property type="molecule type" value="Genomic_DNA"/>
</dbReference>
<feature type="compositionally biased region" description="Low complexity" evidence="1">
    <location>
        <begin position="46"/>
        <end position="55"/>
    </location>
</feature>
<dbReference type="Proteomes" id="UP000322225">
    <property type="component" value="Chromosome 2"/>
</dbReference>
<accession>A0AAJ8LFB8</accession>
<proteinExistence type="predicted"/>
<dbReference type="KEGG" id="ksn:43590739"/>
<gene>
    <name evidence="2" type="ORF">CI109_101234</name>
</gene>
<dbReference type="AlphaFoldDB" id="A0AAJ8LFB8"/>
<feature type="region of interest" description="Disordered" evidence="1">
    <location>
        <begin position="1"/>
        <end position="60"/>
    </location>
</feature>
<sequence>MASRTVADHAISLQAPKPEQYSSIPNSIIQPTREDASRTLFPAPLSNGSNGDGNSYNDLKRRKLSPDVYEASSSMPIVPAPPHPSYPTPLTTPSPVLPAPIPTSALLYHFALSAHRSSHLHLQQAFIPTSISADPNAGSPLLPFHQSVGGGVGQKLFFHDREAANKALGLQLLALDLLKAGLADSGLSDRERVAYGLEFGVVGLKVYSGYQALSGHQHGKGKGKATEPRLIVDLGRLMDDLQDTVAQSYFVAQRQSSLSYMRLQLEILNARLAFLRGKFNLGKRMVQQALSLNRDNPSHRYALYLLYLEFIEIAAPAEFLSVIDELLIVQLASFIKTRSLFVHRRWELVPSALSDLAASIAWTNDRPNEELLAGTTDERTWRCSIIVHHLLLRTLWEGRIGNDEAAKMTMKRIYVIMDLTADRGVFDALRASGGLLKPLVIQITPPNITFILTYLTTVVSRRDFTGTTKACRNLMHSKVMREKENFARADDMWDTGFSPSHGLAQAIALQQQVMSIRGEVMLEQVLALMARSAFQEAHKLLLEAIDHFQSHDLFHPLSPHLCLLFAQHAHYLGIDTLAVRYYRACKALINEGSELSLIAEIGQLGAENQLFKLLDDPKRQDVVNALADKCKMSTSAMFTAAGHFLASLTDSNRVHSKKQLSTAYEISGKANNNVLRLLIFAFTTSTHHYGNRERMFRQLETGRDIARLLGGKDRPDGVGQTILGLWFAYRLKEFNRQEGYQDGVTVARESIAAHLNRLTETKKMAQVVAMRVSNVK</sequence>
<reference evidence="2" key="2">
    <citation type="submission" date="2024-01" db="EMBL/GenBank/DDBJ databases">
        <title>Comparative genomics of Cryptococcus and Kwoniella reveals pathogenesis evolution and contrasting modes of karyotype evolution via chromosome fusion or intercentromeric recombination.</title>
        <authorList>
            <person name="Coelho M.A."/>
            <person name="David-Palma M."/>
            <person name="Shea T."/>
            <person name="Bowers K."/>
            <person name="McGinley-Smith S."/>
            <person name="Mohammad A.W."/>
            <person name="Gnirke A."/>
            <person name="Yurkov A.M."/>
            <person name="Nowrousian M."/>
            <person name="Sun S."/>
            <person name="Cuomo C.A."/>
            <person name="Heitman J."/>
        </authorList>
    </citation>
    <scope>NUCLEOTIDE SEQUENCE</scope>
    <source>
        <strain evidence="2">CBS 12478</strain>
    </source>
</reference>
<organism evidence="2 3">
    <name type="scientific">Kwoniella shandongensis</name>
    <dbReference type="NCBI Taxonomy" id="1734106"/>
    <lineage>
        <taxon>Eukaryota</taxon>
        <taxon>Fungi</taxon>
        <taxon>Dikarya</taxon>
        <taxon>Basidiomycota</taxon>
        <taxon>Agaricomycotina</taxon>
        <taxon>Tremellomycetes</taxon>
        <taxon>Tremellales</taxon>
        <taxon>Cryptococcaceae</taxon>
        <taxon>Kwoniella</taxon>
    </lineage>
</organism>
<name>A0AAJ8LFB8_9TREE</name>
<evidence type="ECO:0000256" key="1">
    <source>
        <dbReference type="SAM" id="MobiDB-lite"/>
    </source>
</evidence>
<keyword evidence="3" id="KW-1185">Reference proteome</keyword>
<feature type="compositionally biased region" description="Polar residues" evidence="1">
    <location>
        <begin position="20"/>
        <end position="30"/>
    </location>
</feature>